<reference evidence="2 3" key="1">
    <citation type="journal article" date="2018" name="Science">
        <title>The opium poppy genome and morphinan production.</title>
        <authorList>
            <person name="Guo L."/>
            <person name="Winzer T."/>
            <person name="Yang X."/>
            <person name="Li Y."/>
            <person name="Ning Z."/>
            <person name="He Z."/>
            <person name="Teodor R."/>
            <person name="Lu Y."/>
            <person name="Bowser T.A."/>
            <person name="Graham I.A."/>
            <person name="Ye K."/>
        </authorList>
    </citation>
    <scope>NUCLEOTIDE SEQUENCE [LARGE SCALE GENOMIC DNA]</scope>
    <source>
        <strain evidence="3">cv. HN1</strain>
        <tissue evidence="2">Leaves</tissue>
    </source>
</reference>
<evidence type="ECO:0000256" key="1">
    <source>
        <dbReference type="SAM" id="MobiDB-lite"/>
    </source>
</evidence>
<dbReference type="Gramene" id="RZC44186">
    <property type="protein sequence ID" value="RZC44186"/>
    <property type="gene ID" value="C5167_037131"/>
</dbReference>
<dbReference type="AlphaFoldDB" id="A0A4Y7I824"/>
<organism evidence="2 3">
    <name type="scientific">Papaver somniferum</name>
    <name type="common">Opium poppy</name>
    <dbReference type="NCBI Taxonomy" id="3469"/>
    <lineage>
        <taxon>Eukaryota</taxon>
        <taxon>Viridiplantae</taxon>
        <taxon>Streptophyta</taxon>
        <taxon>Embryophyta</taxon>
        <taxon>Tracheophyta</taxon>
        <taxon>Spermatophyta</taxon>
        <taxon>Magnoliopsida</taxon>
        <taxon>Ranunculales</taxon>
        <taxon>Papaveraceae</taxon>
        <taxon>Papaveroideae</taxon>
        <taxon>Papaver</taxon>
    </lineage>
</organism>
<name>A0A4Y7I824_PAPSO</name>
<sequence>MVTKACSTVINYVRPDVVAEQNRNVYLQAELCEKRARRVMNKEQPDDDTWYKLFRKSMRAPGGLCMKIYIFMGSFGKRRLHACGIFPGLEFKVAIEESSRVGASCFYIDQDIKVTYQQLSKFKVISEDGDKFMFTNLRSFQGKVVAVVGMGHMDGIELLWKQAEEDDNSCVFITVTEGCHACIWSYPGFLKKKSRKSHEQQPSSSTAQDETHYQHGIPTDGKVVLLNNSSNGAQIYLIGTLHGSNQSAEIFKSVIENVKPGIVAVELCEKRVGAMNKQQPDDDTWYKLFRKSMRAPGGLSMKIYKFMLSCRRRRLNAYGIIPALEFKVSMEESARVGASYFYIDQDINVTHEQLSKVPSFDLLWKAYRESRLSVDTEFADEKHTRSSVRESSGKQKTRCPDIAKVMIEDRDNFMFTNLRNFQGKVVAVVGMAHMDGIELLWKRVEEEDASKSPVISEIEG</sequence>
<dbReference type="CDD" id="cd14726">
    <property type="entry name" value="TraB_PrgY-like"/>
    <property type="match status" value="2"/>
</dbReference>
<gene>
    <name evidence="2" type="ORF">C5167_037131</name>
</gene>
<dbReference type="InterPro" id="IPR046345">
    <property type="entry name" value="TraB_PrgY-like"/>
</dbReference>
<proteinExistence type="predicted"/>
<dbReference type="Proteomes" id="UP000316621">
    <property type="component" value="Chromosome 1"/>
</dbReference>
<protein>
    <recommendedName>
        <fullName evidence="4">TraB family protein</fullName>
    </recommendedName>
</protein>
<evidence type="ECO:0000313" key="2">
    <source>
        <dbReference type="EMBL" id="RZC44186.1"/>
    </source>
</evidence>
<feature type="region of interest" description="Disordered" evidence="1">
    <location>
        <begin position="195"/>
        <end position="215"/>
    </location>
</feature>
<dbReference type="PANTHER" id="PTHR21530:SF5">
    <property type="entry name" value="TRAB FAMILY PROTEIN"/>
    <property type="match status" value="1"/>
</dbReference>
<dbReference type="EMBL" id="CM010715">
    <property type="protein sequence ID" value="RZC44186.1"/>
    <property type="molecule type" value="Genomic_DNA"/>
</dbReference>
<evidence type="ECO:0000313" key="3">
    <source>
        <dbReference type="Proteomes" id="UP000316621"/>
    </source>
</evidence>
<evidence type="ECO:0008006" key="4">
    <source>
        <dbReference type="Google" id="ProtNLM"/>
    </source>
</evidence>
<accession>A0A4Y7I824</accession>
<keyword evidence="3" id="KW-1185">Reference proteome</keyword>
<dbReference type="PANTHER" id="PTHR21530">
    <property type="entry name" value="PHEROMONE SHUTDOWN PROTEIN"/>
    <property type="match status" value="1"/>
</dbReference>